<dbReference type="STRING" id="1429043.X474_15065"/>
<dbReference type="SUPFAM" id="SSF103515">
    <property type="entry name" value="Autotransporter"/>
    <property type="match status" value="1"/>
</dbReference>
<dbReference type="Pfam" id="PF03797">
    <property type="entry name" value="Autotransporter"/>
    <property type="match status" value="1"/>
</dbReference>
<name>A0A0D2J595_9BACT</name>
<dbReference type="InterPro" id="IPR005546">
    <property type="entry name" value="Autotransporte_beta"/>
</dbReference>
<evidence type="ECO:0000259" key="1">
    <source>
        <dbReference type="PROSITE" id="PS51208"/>
    </source>
</evidence>
<sequence>MGGGIFAGDADDTVYILHGSCVAGVVDGQEGADNLYFGASGTIDSSSIGAKYLNFENLGLYVDGDTWLTGDWILNLESTVTSGGSLTLNSSLSGPSLNNQGTATFNGPVSFSSQVTNSGALSATDTFSANSLENTGSATATFDGNTTIDDGVNNSGTLSSSSTFSAGSLNNSGTVGFYGVTNINGGVMNTGTLNAANHLTASNLGNKGRAYFSGKAVIGGKVSNQGYLEVNGSLGAKNLTNSGPAVINGRALIAGSTQNSGTLNVNGLLSTVTLANTGLINGTGVIHSDIINAGVISPGNSIGTLNVASSVTFEPGSTFIAERGGNGSCDLLSVSGMVTINGGTLSTTSLPRALYTDGFSWELITAGDGVSGAFDYIECQPNSAVLSLGQKAEGSTLNLVVNRRSYGEFGTGGAAQTGRGLDSLMPLALGQMENFLLSLDFGLKANQIGQVISALNPEMYTAFSAASLNSGELFDKAMAWRMQDLPKRRPNTETHASGGWNMWARALGLWVDQDQTNGFRGYGQSTGGGALGADYALNHWLAAGLAAGVTRSHLSWGNVNYAGEIYALHTGFYAKAAYQGGYARLTASYARLDNSASRQINFQGTHLSAKPGFEADLFAASLTLGYELRFEKWLFEPKAGLKFQSLQEQGFTENGAGFLGLNIADRDTNSLGSNLGFGLSRPFKTESWEILPTLEFSWLHRLEHDRPSLQAAFKGYGSAPFTVYGADLPQDLWLTEAGIQMSVQPDLDLYLHYNLAWADDYQAQALTAGLTISF</sequence>
<dbReference type="SMART" id="SM00869">
    <property type="entry name" value="Autotransporter"/>
    <property type="match status" value="1"/>
</dbReference>
<dbReference type="EMBL" id="AZAC01000017">
    <property type="protein sequence ID" value="KIX13294.1"/>
    <property type="molecule type" value="Genomic_DNA"/>
</dbReference>
<dbReference type="InParanoid" id="A0A0D2J595"/>
<dbReference type="Gene3D" id="2.40.128.130">
    <property type="entry name" value="Autotransporter beta-domain"/>
    <property type="match status" value="1"/>
</dbReference>
<evidence type="ECO:0000313" key="2">
    <source>
        <dbReference type="EMBL" id="KIX13294.1"/>
    </source>
</evidence>
<dbReference type="OrthoDB" id="5318987at2"/>
<accession>A0A0D2J595</accession>
<reference evidence="2 3" key="1">
    <citation type="submission" date="2013-11" db="EMBL/GenBank/DDBJ databases">
        <title>Metagenomic analysis of a methanogenic consortium involved in long chain n-alkane degradation.</title>
        <authorList>
            <person name="Davidova I.A."/>
            <person name="Callaghan A.V."/>
            <person name="Wawrik B."/>
            <person name="Pruitt S."/>
            <person name="Marks C."/>
            <person name="Duncan K.E."/>
            <person name="Suflita J.M."/>
        </authorList>
    </citation>
    <scope>NUCLEOTIDE SEQUENCE [LARGE SCALE GENOMIC DNA]</scope>
    <source>
        <strain evidence="2 3">SPR</strain>
    </source>
</reference>
<protein>
    <recommendedName>
        <fullName evidence="1">Autotransporter domain-containing protein</fullName>
    </recommendedName>
</protein>
<evidence type="ECO:0000313" key="3">
    <source>
        <dbReference type="Proteomes" id="UP000032233"/>
    </source>
</evidence>
<dbReference type="InterPro" id="IPR011050">
    <property type="entry name" value="Pectin_lyase_fold/virulence"/>
</dbReference>
<gene>
    <name evidence="2" type="ORF">X474_15065</name>
</gene>
<dbReference type="PROSITE" id="PS51208">
    <property type="entry name" value="AUTOTRANSPORTER"/>
    <property type="match status" value="1"/>
</dbReference>
<dbReference type="InterPro" id="IPR036709">
    <property type="entry name" value="Autotransporte_beta_dom_sf"/>
</dbReference>
<feature type="domain" description="Autotransporter" evidence="1">
    <location>
        <begin position="495"/>
        <end position="774"/>
    </location>
</feature>
<comment type="caution">
    <text evidence="2">The sequence shown here is derived from an EMBL/GenBank/DDBJ whole genome shotgun (WGS) entry which is preliminary data.</text>
</comment>
<dbReference type="SUPFAM" id="SSF51126">
    <property type="entry name" value="Pectin lyase-like"/>
    <property type="match status" value="1"/>
</dbReference>
<proteinExistence type="predicted"/>
<dbReference type="Proteomes" id="UP000032233">
    <property type="component" value="Unassembled WGS sequence"/>
</dbReference>
<keyword evidence="3" id="KW-1185">Reference proteome</keyword>
<dbReference type="AlphaFoldDB" id="A0A0D2J595"/>
<organism evidence="2 3">
    <name type="scientific">Dethiosulfatarculus sandiegensis</name>
    <dbReference type="NCBI Taxonomy" id="1429043"/>
    <lineage>
        <taxon>Bacteria</taxon>
        <taxon>Pseudomonadati</taxon>
        <taxon>Thermodesulfobacteriota</taxon>
        <taxon>Desulfarculia</taxon>
        <taxon>Desulfarculales</taxon>
        <taxon>Desulfarculaceae</taxon>
        <taxon>Dethiosulfatarculus</taxon>
    </lineage>
</organism>
<dbReference type="RefSeq" id="WP_044349624.1">
    <property type="nucleotide sequence ID" value="NZ_AZAC01000017.1"/>
</dbReference>